<dbReference type="PANTHER" id="PTHR14969">
    <property type="entry name" value="SPHINGOSINE-1-PHOSPHATE PHOSPHOHYDROLASE"/>
    <property type="match status" value="1"/>
</dbReference>
<dbReference type="PANTHER" id="PTHR14969:SF13">
    <property type="entry name" value="AT30094P"/>
    <property type="match status" value="1"/>
</dbReference>
<feature type="transmembrane region" description="Helical" evidence="1">
    <location>
        <begin position="108"/>
        <end position="126"/>
    </location>
</feature>
<feature type="transmembrane region" description="Helical" evidence="1">
    <location>
        <begin position="174"/>
        <end position="193"/>
    </location>
</feature>
<dbReference type="CDD" id="cd03392">
    <property type="entry name" value="PAP2_like_2"/>
    <property type="match status" value="1"/>
</dbReference>
<reference evidence="3 4" key="2">
    <citation type="journal article" date="2016" name="Int. J. Syst. Evol. Microbiol.">
        <title>Flavisolibacter tropicus sp. nov., isolated from tropical soil.</title>
        <authorList>
            <person name="Lee J.J."/>
            <person name="Kang M.S."/>
            <person name="Kim G.S."/>
            <person name="Lee C.S."/>
            <person name="Lim S."/>
            <person name="Lee J."/>
            <person name="Roh S.H."/>
            <person name="Kang H."/>
            <person name="Ha J.M."/>
            <person name="Bae S."/>
            <person name="Jung H.Y."/>
            <person name="Kim M.K."/>
        </authorList>
    </citation>
    <scope>NUCLEOTIDE SEQUENCE [LARGE SCALE GENOMIC DNA]</scope>
    <source>
        <strain evidence="3 4">LCS9</strain>
    </source>
</reference>
<reference evidence="4" key="1">
    <citation type="submission" date="2015-01" db="EMBL/GenBank/DDBJ databases">
        <title>Flavisolibacter sp./LCS9/ whole genome sequencing.</title>
        <authorList>
            <person name="Kim M.K."/>
            <person name="Srinivasan S."/>
            <person name="Lee J.-J."/>
        </authorList>
    </citation>
    <scope>NUCLEOTIDE SEQUENCE [LARGE SCALE GENOMIC DNA]</scope>
    <source>
        <strain evidence="4">LCS9</strain>
    </source>
</reference>
<dbReference type="STRING" id="1492898.SY85_16445"/>
<dbReference type="EMBL" id="CP011390">
    <property type="protein sequence ID" value="ANE51844.1"/>
    <property type="molecule type" value="Genomic_DNA"/>
</dbReference>
<dbReference type="SUPFAM" id="SSF48317">
    <property type="entry name" value="Acid phosphatase/Vanadium-dependent haloperoxidase"/>
    <property type="match status" value="1"/>
</dbReference>
<keyword evidence="1" id="KW-0812">Transmembrane</keyword>
<feature type="transmembrane region" description="Helical" evidence="1">
    <location>
        <begin position="71"/>
        <end position="96"/>
    </location>
</feature>
<feature type="transmembrane region" description="Helical" evidence="1">
    <location>
        <begin position="146"/>
        <end position="167"/>
    </location>
</feature>
<dbReference type="AlphaFoldDB" id="A0A172TY93"/>
<gene>
    <name evidence="3" type="ORF">SY85_16445</name>
</gene>
<accession>A0A172TY93</accession>
<dbReference type="InterPro" id="IPR036938">
    <property type="entry name" value="PAP2/HPO_sf"/>
</dbReference>
<dbReference type="Proteomes" id="UP000077177">
    <property type="component" value="Chromosome"/>
</dbReference>
<feature type="transmembrane region" description="Helical" evidence="1">
    <location>
        <begin position="199"/>
        <end position="220"/>
    </location>
</feature>
<evidence type="ECO:0000313" key="4">
    <source>
        <dbReference type="Proteomes" id="UP000077177"/>
    </source>
</evidence>
<protein>
    <recommendedName>
        <fullName evidence="2">Phosphatidic acid phosphatase type 2/haloperoxidase domain-containing protein</fullName>
    </recommendedName>
</protein>
<dbReference type="KEGG" id="fla:SY85_16445"/>
<proteinExistence type="predicted"/>
<feature type="domain" description="Phosphatidic acid phosphatase type 2/haloperoxidase" evidence="2">
    <location>
        <begin position="104"/>
        <end position="217"/>
    </location>
</feature>
<evidence type="ECO:0000313" key="3">
    <source>
        <dbReference type="EMBL" id="ANE51844.1"/>
    </source>
</evidence>
<keyword evidence="1" id="KW-0472">Membrane</keyword>
<dbReference type="Pfam" id="PF01569">
    <property type="entry name" value="PAP2"/>
    <property type="match status" value="1"/>
</dbReference>
<dbReference type="InterPro" id="IPR000326">
    <property type="entry name" value="PAP2/HPO"/>
</dbReference>
<dbReference type="SMART" id="SM00014">
    <property type="entry name" value="acidPPc"/>
    <property type="match status" value="1"/>
</dbReference>
<evidence type="ECO:0000259" key="2">
    <source>
        <dbReference type="SMART" id="SM00014"/>
    </source>
</evidence>
<name>A0A172TY93_9BACT</name>
<dbReference type="Gene3D" id="1.20.144.10">
    <property type="entry name" value="Phosphatidic acid phosphatase type 2/haloperoxidase"/>
    <property type="match status" value="2"/>
</dbReference>
<keyword evidence="1" id="KW-1133">Transmembrane helix</keyword>
<feature type="transmembrane region" description="Helical" evidence="1">
    <location>
        <begin position="12"/>
        <end position="41"/>
    </location>
</feature>
<evidence type="ECO:0000256" key="1">
    <source>
        <dbReference type="SAM" id="Phobius"/>
    </source>
</evidence>
<sequence length="247" mass="28723">MIKRISKRVKKFWASVALLSVEMIMILGLFACSVVAFALIYRRIFLLDDESFDQRVFEGIKPFITPQNTRIMSFVTFFGKHEFLIPANLLLIAYFLFIRRHKWYSIKVPAIALSSLALMFGLKHLFGRPRPLNPILQEFKGLSFPSGHALMSVTFYGLLIYLTWHLIKDKSAKWTIIVLLLLWINIIGFSRIYLRAHNFSDVIAGYCIGMIWLFISLKLIRRMEKRNLRKIDKEIIQQPAIPQSPAA</sequence>
<organism evidence="3 4">
    <name type="scientific">Flavisolibacter tropicus</name>
    <dbReference type="NCBI Taxonomy" id="1492898"/>
    <lineage>
        <taxon>Bacteria</taxon>
        <taxon>Pseudomonadati</taxon>
        <taxon>Bacteroidota</taxon>
        <taxon>Chitinophagia</taxon>
        <taxon>Chitinophagales</taxon>
        <taxon>Chitinophagaceae</taxon>
        <taxon>Flavisolibacter</taxon>
    </lineage>
</organism>
<dbReference type="RefSeq" id="WP_066405978.1">
    <property type="nucleotide sequence ID" value="NZ_CP011390.1"/>
</dbReference>
<dbReference type="OrthoDB" id="9773582at2"/>
<keyword evidence="4" id="KW-1185">Reference proteome</keyword>